<evidence type="ECO:0000313" key="1">
    <source>
        <dbReference type="EMBL" id="MCR8875271.1"/>
    </source>
</evidence>
<keyword evidence="2" id="KW-1185">Reference proteome</keyword>
<dbReference type="InterPro" id="IPR032675">
    <property type="entry name" value="LRR_dom_sf"/>
</dbReference>
<dbReference type="AlphaFoldDB" id="A0AAW5N2R5"/>
<gene>
    <name evidence="1" type="ORF">NW209_14865</name>
</gene>
<sequence length="85" mass="9361">MAVYILFYSNGGKFLIPCTNLISVEIPNSVTKIGSSTFNGCSALKEVHIKSSTPPDVAEYAFSTYAYVTLYVPVESKNAYMQHEI</sequence>
<dbReference type="Gene3D" id="3.80.10.10">
    <property type="entry name" value="Ribonuclease Inhibitor"/>
    <property type="match status" value="1"/>
</dbReference>
<accession>A0AAW5N2R5</accession>
<dbReference type="Pfam" id="PF13306">
    <property type="entry name" value="LRR_5"/>
    <property type="match status" value="1"/>
</dbReference>
<dbReference type="RefSeq" id="WP_258336301.1">
    <property type="nucleotide sequence ID" value="NZ_JANRHJ010000025.1"/>
</dbReference>
<comment type="caution">
    <text evidence="1">The sequence shown here is derived from an EMBL/GenBank/DDBJ whole genome shotgun (WGS) entry which is preliminary data.</text>
</comment>
<proteinExistence type="predicted"/>
<dbReference type="EMBL" id="JANRHJ010000025">
    <property type="protein sequence ID" value="MCR8875271.1"/>
    <property type="molecule type" value="Genomic_DNA"/>
</dbReference>
<protein>
    <submittedName>
        <fullName evidence="1">Leucine-rich repeat domain-containing protein</fullName>
    </submittedName>
</protein>
<name>A0AAW5N2R5_9BACT</name>
<evidence type="ECO:0000313" key="2">
    <source>
        <dbReference type="Proteomes" id="UP001204579"/>
    </source>
</evidence>
<organism evidence="1 2">
    <name type="scientific">Phocaeicola barnesiae</name>
    <dbReference type="NCBI Taxonomy" id="376804"/>
    <lineage>
        <taxon>Bacteria</taxon>
        <taxon>Pseudomonadati</taxon>
        <taxon>Bacteroidota</taxon>
        <taxon>Bacteroidia</taxon>
        <taxon>Bacteroidales</taxon>
        <taxon>Bacteroidaceae</taxon>
        <taxon>Phocaeicola</taxon>
    </lineage>
</organism>
<reference evidence="1 2" key="1">
    <citation type="submission" date="2022-08" db="EMBL/GenBank/DDBJ databases">
        <authorList>
            <person name="Zeman M."/>
            <person name="Kubasova T."/>
        </authorList>
    </citation>
    <scope>NUCLEOTIDE SEQUENCE [LARGE SCALE GENOMIC DNA]</scope>
    <source>
        <strain evidence="1 2">ET62</strain>
    </source>
</reference>
<dbReference type="Proteomes" id="UP001204579">
    <property type="component" value="Unassembled WGS sequence"/>
</dbReference>
<dbReference type="InterPro" id="IPR026906">
    <property type="entry name" value="LRR_5"/>
</dbReference>